<dbReference type="Pfam" id="PF00703">
    <property type="entry name" value="Glyco_hydro_2"/>
    <property type="match status" value="1"/>
</dbReference>
<feature type="non-terminal residue" evidence="10">
    <location>
        <position position="1"/>
    </location>
</feature>
<evidence type="ECO:0000259" key="9">
    <source>
        <dbReference type="PROSITE" id="PS50097"/>
    </source>
</evidence>
<comment type="caution">
    <text evidence="10">The sequence shown here is derived from an EMBL/GenBank/DDBJ whole genome shotgun (WGS) entry which is preliminary data.</text>
</comment>
<evidence type="ECO:0000256" key="1">
    <source>
        <dbReference type="ARBA" id="ARBA00000829"/>
    </source>
</evidence>
<dbReference type="SUPFAM" id="SSF49303">
    <property type="entry name" value="beta-Galactosidase/glucuronidase domain"/>
    <property type="match status" value="2"/>
</dbReference>
<dbReference type="InterPro" id="IPR017853">
    <property type="entry name" value="GH"/>
</dbReference>
<keyword evidence="11" id="KW-1185">Reference proteome</keyword>
<keyword evidence="5" id="KW-0326">Glycosidase</keyword>
<dbReference type="Gene3D" id="2.60.120.260">
    <property type="entry name" value="Galactose-binding domain-like"/>
    <property type="match status" value="1"/>
</dbReference>
<dbReference type="InterPro" id="IPR050887">
    <property type="entry name" value="Beta-mannosidase_GH2"/>
</dbReference>
<dbReference type="FunFam" id="3.20.20.80:FF:000050">
    <property type="entry name" value="Beta-mannosidase B"/>
    <property type="match status" value="1"/>
</dbReference>
<comment type="similarity">
    <text evidence="6">Belongs to the glycosyl hydrolase 2 family. Beta-mannosidase B subfamily.</text>
</comment>
<evidence type="ECO:0000256" key="2">
    <source>
        <dbReference type="ARBA" id="ARBA00004740"/>
    </source>
</evidence>
<gene>
    <name evidence="10" type="ORF">H1R20_g3667</name>
</gene>
<dbReference type="GO" id="GO:0004567">
    <property type="term" value="F:beta-mannosidase activity"/>
    <property type="evidence" value="ECO:0007669"/>
    <property type="project" value="UniProtKB-EC"/>
</dbReference>
<accession>A0A9W8JF33</accession>
<dbReference type="PROSITE" id="PS50097">
    <property type="entry name" value="BTB"/>
    <property type="match status" value="1"/>
</dbReference>
<evidence type="ECO:0000256" key="6">
    <source>
        <dbReference type="ARBA" id="ARBA00038429"/>
    </source>
</evidence>
<feature type="domain" description="BTB" evidence="9">
    <location>
        <begin position="969"/>
        <end position="1069"/>
    </location>
</feature>
<dbReference type="PANTHER" id="PTHR43730:SF1">
    <property type="entry name" value="BETA-MANNOSIDASE"/>
    <property type="match status" value="1"/>
</dbReference>
<comment type="pathway">
    <text evidence="2">Glycan metabolism; N-glycan degradation.</text>
</comment>
<keyword evidence="4" id="KW-0378">Hydrolase</keyword>
<dbReference type="Pfam" id="PF17786">
    <property type="entry name" value="Mannosidase_ig"/>
    <property type="match status" value="1"/>
</dbReference>
<evidence type="ECO:0000256" key="5">
    <source>
        <dbReference type="ARBA" id="ARBA00023295"/>
    </source>
</evidence>
<dbReference type="Gene3D" id="3.20.20.80">
    <property type="entry name" value="Glycosidases"/>
    <property type="match status" value="1"/>
</dbReference>
<protein>
    <recommendedName>
        <fullName evidence="7">Beta-mannosidase B</fullName>
        <ecNumber evidence="3">3.2.1.25</ecNumber>
    </recommendedName>
    <alternativeName>
        <fullName evidence="8">Mannanase B</fullName>
    </alternativeName>
</protein>
<dbReference type="Proteomes" id="UP001140091">
    <property type="component" value="Unassembled WGS sequence"/>
</dbReference>
<dbReference type="Gene3D" id="2.60.40.10">
    <property type="entry name" value="Immunoglobulins"/>
    <property type="match status" value="2"/>
</dbReference>
<dbReference type="InterPro" id="IPR036156">
    <property type="entry name" value="Beta-gal/glucu_dom_sf"/>
</dbReference>
<proteinExistence type="inferred from homology"/>
<dbReference type="SUPFAM" id="SSF51445">
    <property type="entry name" value="(Trans)glycosidases"/>
    <property type="match status" value="1"/>
</dbReference>
<dbReference type="InterPro" id="IPR054593">
    <property type="entry name" value="Beta-mannosidase-like_N2"/>
</dbReference>
<dbReference type="InterPro" id="IPR008979">
    <property type="entry name" value="Galactose-bd-like_sf"/>
</dbReference>
<dbReference type="GO" id="GO:0005975">
    <property type="term" value="P:carbohydrate metabolic process"/>
    <property type="evidence" value="ECO:0007669"/>
    <property type="project" value="InterPro"/>
</dbReference>
<organism evidence="10 11">
    <name type="scientific">Candolleomyces eurysporus</name>
    <dbReference type="NCBI Taxonomy" id="2828524"/>
    <lineage>
        <taxon>Eukaryota</taxon>
        <taxon>Fungi</taxon>
        <taxon>Dikarya</taxon>
        <taxon>Basidiomycota</taxon>
        <taxon>Agaricomycotina</taxon>
        <taxon>Agaricomycetes</taxon>
        <taxon>Agaricomycetidae</taxon>
        <taxon>Agaricales</taxon>
        <taxon>Agaricineae</taxon>
        <taxon>Psathyrellaceae</taxon>
        <taxon>Candolleomyces</taxon>
    </lineage>
</organism>
<dbReference type="EMBL" id="JANBPK010000743">
    <property type="protein sequence ID" value="KAJ2933437.1"/>
    <property type="molecule type" value="Genomic_DNA"/>
</dbReference>
<dbReference type="Pfam" id="PF22666">
    <property type="entry name" value="Glyco_hydro_2_N2"/>
    <property type="match status" value="1"/>
</dbReference>
<evidence type="ECO:0000313" key="10">
    <source>
        <dbReference type="EMBL" id="KAJ2933437.1"/>
    </source>
</evidence>
<evidence type="ECO:0000256" key="7">
    <source>
        <dbReference type="ARBA" id="ARBA00041069"/>
    </source>
</evidence>
<evidence type="ECO:0000313" key="11">
    <source>
        <dbReference type="Proteomes" id="UP001140091"/>
    </source>
</evidence>
<sequence>MISQQIPITQTSLLSNATWWWKERHSIGGYEDVIREFNRHHVEDEISDNDEPVPTRESIKHSWFRASQFPSEVHVELLNRQIIPHPYVAFNEHEVQWVGETEWLYSCTFDAPSLDVSNATRLTFDGLDTLCDVYLNDRKILEVDNAFRQYVYEVPGEGEIAALRPEGNTLLLHFGCAKAYAKQQEGIHGKIRAGSTNLGDPSRVYLRKPQYDWRWDWGPELMTCGPYRNISLTHYAVRIDDFNPKASLDVLDGTFKLSLSANLTLGLSSSALKSLREHPTDSNEFPFKLEVSLKKAEAAISTESVSLTKFSISELAIQSESGTFTLPLQNVLSWDGLEDLGVESWWPVGYGSQNLYEVSVKLIGPGDATLDSVSKKVGFRSVELVQEPLEEADQYGTGTTFFFKVNGVEMFMGGSNWIPADNFLTTISDDRYRQWLTILKDGGQNMVRIWGGGIYEPDIFYDICDELGILVWQDFQFACGVYPAHKSFIDSVRKEAEYNVKRLRHHPAITLFCGNNEDYQMVLQWGDVPHLPAVVIYEDVLPDVVNTLTEGSIPYHRGSPYGGKGWDTSDPTVGDVHQWNIWGGKELPWQEYGRLGGRFVSEFGIPAMPSMKTIEYWMQGVDPRERHAQSKIIAQHNRAGAFERRFAITMNENFRLTSDLTKHVFNTQVMQAEAVGLAYRAWKREWRGTGSRYCGGVLVWQLNDCWPVTSWAFVDYFLRPKPVYYVIARDLAPLTISMSREVIQNRANDRPKQFYEYGATRSVSAKLHIWATRTGNETVSEVVKLDIQYFDLENPEWRHRQDLETSSSSLVSLAANKTTELGTFDVPEPPSLPGDIYNKPGTTTSGRVVASARLLHPETGEVLARFVDWPQPYRLLDIPDPGVELSTTESEGAITVRVSVKRPAKCLFLTAEDDNLSGKFEVSRWSDNALDVVPFDEQVVKLTGLGKDAKLETLAASYPAHSDHYYPDGSLVLLVGPADSEAAVKFRIHQGIIVKHSTIFKDMFSIGSPARDGGPGVDCAAASSSAGPSSGGSLTKAVGDIILHLPEDDPNGFQNVLNTIYDPQFMLLTLPRMIHNRDYDQYLTIINSMLVIVDKYHFHSLHEPLSFTLHRIAPISPDAMIQKLQTLPWQDATALAAQRQHCVAIIDLARNHGIPELLPAAFYTIIAICSPKEVYQLEKLSWQDRCRCVVGAYEVCLKMTQHAGHAPPRTFTPQMSIQIHGPGLQPPGMPPAGLGHVPVPGSIPNHPPQPGSLAALAAASTAVASSMLQAQQAPVNQGGINPFWAPRDLGRVPLIAKNATWNALPTVFQLGENWEELRKSSSLRVGVLAIP</sequence>
<dbReference type="InterPro" id="IPR000210">
    <property type="entry name" value="BTB/POZ_dom"/>
</dbReference>
<dbReference type="EC" id="3.2.1.25" evidence="3"/>
<evidence type="ECO:0000256" key="8">
    <source>
        <dbReference type="ARBA" id="ARBA00041614"/>
    </source>
</evidence>
<dbReference type="PANTHER" id="PTHR43730">
    <property type="entry name" value="BETA-MANNOSIDASE"/>
    <property type="match status" value="1"/>
</dbReference>
<dbReference type="InterPro" id="IPR013783">
    <property type="entry name" value="Ig-like_fold"/>
</dbReference>
<dbReference type="InterPro" id="IPR041447">
    <property type="entry name" value="Mannosidase_ig"/>
</dbReference>
<dbReference type="InterPro" id="IPR006102">
    <property type="entry name" value="Ig-like_GH2"/>
</dbReference>
<dbReference type="Gene3D" id="3.30.710.10">
    <property type="entry name" value="Potassium Channel Kv1.1, Chain A"/>
    <property type="match status" value="1"/>
</dbReference>
<name>A0A9W8JF33_9AGAR</name>
<dbReference type="OrthoDB" id="2866996at2759"/>
<comment type="catalytic activity">
    <reaction evidence="1">
        <text>Hydrolysis of terminal, non-reducing beta-D-mannose residues in beta-D-mannosides.</text>
        <dbReference type="EC" id="3.2.1.25"/>
    </reaction>
</comment>
<dbReference type="InterPro" id="IPR011333">
    <property type="entry name" value="SKP1/BTB/POZ_sf"/>
</dbReference>
<evidence type="ECO:0000256" key="4">
    <source>
        <dbReference type="ARBA" id="ARBA00022801"/>
    </source>
</evidence>
<reference evidence="10" key="1">
    <citation type="submission" date="2022-06" db="EMBL/GenBank/DDBJ databases">
        <title>Genome Sequence of Candolleomyces eurysporus.</title>
        <authorList>
            <person name="Buettner E."/>
        </authorList>
    </citation>
    <scope>NUCLEOTIDE SEQUENCE</scope>
    <source>
        <strain evidence="10">VTCC 930004</strain>
    </source>
</reference>
<dbReference type="GO" id="GO:0006516">
    <property type="term" value="P:glycoprotein catabolic process"/>
    <property type="evidence" value="ECO:0007669"/>
    <property type="project" value="TreeGrafter"/>
</dbReference>
<evidence type="ECO:0000256" key="3">
    <source>
        <dbReference type="ARBA" id="ARBA00012754"/>
    </source>
</evidence>
<dbReference type="SUPFAM" id="SSF49785">
    <property type="entry name" value="Galactose-binding domain-like"/>
    <property type="match status" value="1"/>
</dbReference>